<comment type="caution">
    <text evidence="1">The sequence shown here is derived from an EMBL/GenBank/DDBJ whole genome shotgun (WGS) entry which is preliminary data.</text>
</comment>
<dbReference type="EMBL" id="SHMC01000002">
    <property type="protein sequence ID" value="TAA27156.1"/>
    <property type="molecule type" value="Genomic_DNA"/>
</dbReference>
<gene>
    <name evidence="1" type="ORF">EA660_06155</name>
</gene>
<organism evidence="1 2">
    <name type="scientific">Pseudoxanthomonas winnipegensis</name>
    <dbReference type="NCBI Taxonomy" id="2480810"/>
    <lineage>
        <taxon>Bacteria</taxon>
        <taxon>Pseudomonadati</taxon>
        <taxon>Pseudomonadota</taxon>
        <taxon>Gammaproteobacteria</taxon>
        <taxon>Lysobacterales</taxon>
        <taxon>Lysobacteraceae</taxon>
        <taxon>Pseudoxanthomonas</taxon>
    </lineage>
</organism>
<evidence type="ECO:0000313" key="2">
    <source>
        <dbReference type="Proteomes" id="UP000292627"/>
    </source>
</evidence>
<proteinExistence type="predicted"/>
<dbReference type="Proteomes" id="UP000292627">
    <property type="component" value="Unassembled WGS sequence"/>
</dbReference>
<name>A0A4Q8LEK5_9GAMM</name>
<protein>
    <submittedName>
        <fullName evidence="1">Uncharacterized protein</fullName>
    </submittedName>
</protein>
<dbReference type="OrthoDB" id="6003821at2"/>
<evidence type="ECO:0000313" key="1">
    <source>
        <dbReference type="EMBL" id="TAA27156.1"/>
    </source>
</evidence>
<reference evidence="1 2" key="1">
    <citation type="submission" date="2019-02" db="EMBL/GenBank/DDBJ databases">
        <title>WGS of Pseudoxanthomonas species novum from clinical isolates.</title>
        <authorList>
            <person name="Bernier A.-M."/>
            <person name="Bernard K."/>
            <person name="Vachon A."/>
        </authorList>
    </citation>
    <scope>NUCLEOTIDE SEQUENCE [LARGE SCALE GENOMIC DNA]</scope>
    <source>
        <strain evidence="1 2">NML171200</strain>
    </source>
</reference>
<sequence>MVLALEWQTQAYANPANTFESVNRSFRAMLSNVCETQSAAANSYRLGGQLTVQENYCFEMMKAYDEEANDSTSFAEYFVDWTNRYHIPLSDYIPDAIISSASSENSLGVKWRVTSADATCSRWWTKVEENQCH</sequence>
<dbReference type="AlphaFoldDB" id="A0A4Q8LEK5"/>
<accession>A0A4Q8LEK5</accession>